<keyword evidence="2" id="KW-1185">Reference proteome</keyword>
<name>A0ABU9D8N7_9PROT</name>
<dbReference type="Pfam" id="PF11225">
    <property type="entry name" value="DUF3024"/>
    <property type="match status" value="1"/>
</dbReference>
<dbReference type="RefSeq" id="WP_341370940.1">
    <property type="nucleotide sequence ID" value="NZ_JBBPCO010000008.1"/>
</dbReference>
<evidence type="ECO:0000313" key="1">
    <source>
        <dbReference type="EMBL" id="MEK8089882.1"/>
    </source>
</evidence>
<organism evidence="1 2">
    <name type="scientific">Thermithiobacillus plumbiphilus</name>
    <dbReference type="NCBI Taxonomy" id="1729899"/>
    <lineage>
        <taxon>Bacteria</taxon>
        <taxon>Pseudomonadati</taxon>
        <taxon>Pseudomonadota</taxon>
        <taxon>Acidithiobacillia</taxon>
        <taxon>Acidithiobacillales</taxon>
        <taxon>Thermithiobacillaceae</taxon>
        <taxon>Thermithiobacillus</taxon>
    </lineage>
</organism>
<dbReference type="EMBL" id="JBBPCO010000008">
    <property type="protein sequence ID" value="MEK8089882.1"/>
    <property type="molecule type" value="Genomic_DNA"/>
</dbReference>
<sequence>MAFTELELQRCKKVLAQFLERRRPPAHIRDRLDIDYRITGQSVEIFEIRPDWQDKSRKRETLVAKATFVRIQNRWKVFWMRKDLKWHGYEPNPEMHSLEAFLDVVGRDEYCCFFG</sequence>
<dbReference type="InterPro" id="IPR021388">
    <property type="entry name" value="DUF3024"/>
</dbReference>
<evidence type="ECO:0000313" key="2">
    <source>
        <dbReference type="Proteomes" id="UP001446205"/>
    </source>
</evidence>
<proteinExistence type="predicted"/>
<reference evidence="1 2" key="1">
    <citation type="submission" date="2024-04" db="EMBL/GenBank/DDBJ databases">
        <authorList>
            <person name="Abashina T."/>
            <person name="Shaikin A."/>
        </authorList>
    </citation>
    <scope>NUCLEOTIDE SEQUENCE [LARGE SCALE GENOMIC DNA]</scope>
    <source>
        <strain evidence="1 2">AAFK</strain>
    </source>
</reference>
<accession>A0ABU9D8N7</accession>
<dbReference type="Proteomes" id="UP001446205">
    <property type="component" value="Unassembled WGS sequence"/>
</dbReference>
<gene>
    <name evidence="1" type="ORF">WOB96_08885</name>
</gene>
<comment type="caution">
    <text evidence="1">The sequence shown here is derived from an EMBL/GenBank/DDBJ whole genome shotgun (WGS) entry which is preliminary data.</text>
</comment>
<protein>
    <submittedName>
        <fullName evidence="1">DUF3024 domain-containing protein</fullName>
    </submittedName>
</protein>